<sequence>MTLALALYQPDIAPNAGTLARMSACFGLSLHIIEPAGFPVGDAGFRRAGMDYLDRAAITRHASFAAFEVWRAGEGRRLVLCTTRGAVTYTAFTFAPDDVLLLGRESAGVPEEVHQAADARIVIPLVAGARSLNVALAGAMILGEALRQTGGLGAVRS</sequence>
<dbReference type="CDD" id="cd18094">
    <property type="entry name" value="SpoU-like_TrmL"/>
    <property type="match status" value="1"/>
</dbReference>
<dbReference type="HAMAP" id="MF_01885">
    <property type="entry name" value="tRNA_methyltr_TrmL"/>
    <property type="match status" value="1"/>
</dbReference>
<keyword evidence="1 6" id="KW-0963">Cytoplasm</keyword>
<comment type="catalytic activity">
    <reaction evidence="6">
        <text>cytidine(34) in tRNA + S-adenosyl-L-methionine = 2'-O-methylcytidine(34) in tRNA + S-adenosyl-L-homocysteine + H(+)</text>
        <dbReference type="Rhea" id="RHEA:43084"/>
        <dbReference type="Rhea" id="RHEA-COMP:10331"/>
        <dbReference type="Rhea" id="RHEA-COMP:10332"/>
        <dbReference type="ChEBI" id="CHEBI:15378"/>
        <dbReference type="ChEBI" id="CHEBI:57856"/>
        <dbReference type="ChEBI" id="CHEBI:59789"/>
        <dbReference type="ChEBI" id="CHEBI:74495"/>
        <dbReference type="ChEBI" id="CHEBI:82748"/>
        <dbReference type="EC" id="2.1.1.207"/>
    </reaction>
</comment>
<dbReference type="Pfam" id="PF00588">
    <property type="entry name" value="SpoU_methylase"/>
    <property type="match status" value="1"/>
</dbReference>
<dbReference type="GO" id="GO:0008175">
    <property type="term" value="F:tRNA methyltransferase activity"/>
    <property type="evidence" value="ECO:0007669"/>
    <property type="project" value="UniProtKB-UniRule"/>
</dbReference>
<dbReference type="EMBL" id="CP083239">
    <property type="protein sequence ID" value="UOK69589.1"/>
    <property type="molecule type" value="Genomic_DNA"/>
</dbReference>
<dbReference type="EC" id="2.1.1.207" evidence="6"/>
<dbReference type="Proteomes" id="UP000831684">
    <property type="component" value="Chromosome"/>
</dbReference>
<reference evidence="9" key="1">
    <citation type="submission" date="2021-09" db="EMBL/GenBank/DDBJ databases">
        <title>Network and meta-omics reveal the key degrader and cooperation patterns in an efficient 1,4-dioxane-degrading microbial community.</title>
        <authorList>
            <person name="Dai C."/>
        </authorList>
    </citation>
    <scope>NUCLEOTIDE SEQUENCE</scope>
    <source>
        <strain evidence="9">ZM13</strain>
    </source>
</reference>
<evidence type="ECO:0000259" key="8">
    <source>
        <dbReference type="Pfam" id="PF00588"/>
    </source>
</evidence>
<dbReference type="RefSeq" id="WP_244375629.1">
    <property type="nucleotide sequence ID" value="NZ_CP083239.1"/>
</dbReference>
<accession>A0A9E7A2S5</accession>
<keyword evidence="4 6" id="KW-0949">S-adenosyl-L-methionine</keyword>
<dbReference type="PANTHER" id="PTHR42971:SF1">
    <property type="entry name" value="TRNA (CYTIDINE(34)-2'-O)-METHYLTRANSFERASE"/>
    <property type="match status" value="1"/>
</dbReference>
<dbReference type="GO" id="GO:0008757">
    <property type="term" value="F:S-adenosylmethionine-dependent methyltransferase activity"/>
    <property type="evidence" value="ECO:0007669"/>
    <property type="project" value="UniProtKB-UniRule"/>
</dbReference>
<dbReference type="AlphaFoldDB" id="A0A9E7A2S5"/>
<gene>
    <name evidence="6" type="primary">trmL</name>
    <name evidence="9" type="ORF">K9D25_12575</name>
</gene>
<dbReference type="Gene3D" id="3.40.1280.10">
    <property type="match status" value="1"/>
</dbReference>
<feature type="domain" description="tRNA/rRNA methyltransferase SpoU type" evidence="8">
    <location>
        <begin position="3"/>
        <end position="142"/>
    </location>
</feature>
<evidence type="ECO:0000256" key="7">
    <source>
        <dbReference type="PIRSR" id="PIRSR029256-1"/>
    </source>
</evidence>
<evidence type="ECO:0000256" key="3">
    <source>
        <dbReference type="ARBA" id="ARBA00022679"/>
    </source>
</evidence>
<comment type="subunit">
    <text evidence="6">Homodimer.</text>
</comment>
<evidence type="ECO:0000256" key="1">
    <source>
        <dbReference type="ARBA" id="ARBA00022490"/>
    </source>
</evidence>
<keyword evidence="2 6" id="KW-0489">Methyltransferase</keyword>
<evidence type="ECO:0000256" key="6">
    <source>
        <dbReference type="HAMAP-Rule" id="MF_01885"/>
    </source>
</evidence>
<comment type="catalytic activity">
    <reaction evidence="6">
        <text>5-carboxymethylaminomethyluridine(34) in tRNA(Leu) + S-adenosyl-L-methionine = 5-carboxymethylaminomethyl-2'-O-methyluridine(34) in tRNA(Leu) + S-adenosyl-L-homocysteine + H(+)</text>
        <dbReference type="Rhea" id="RHEA:43088"/>
        <dbReference type="Rhea" id="RHEA-COMP:10333"/>
        <dbReference type="Rhea" id="RHEA-COMP:10334"/>
        <dbReference type="ChEBI" id="CHEBI:15378"/>
        <dbReference type="ChEBI" id="CHEBI:57856"/>
        <dbReference type="ChEBI" id="CHEBI:59789"/>
        <dbReference type="ChEBI" id="CHEBI:74508"/>
        <dbReference type="ChEBI" id="CHEBI:74511"/>
        <dbReference type="EC" id="2.1.1.207"/>
    </reaction>
</comment>
<evidence type="ECO:0000256" key="4">
    <source>
        <dbReference type="ARBA" id="ARBA00022691"/>
    </source>
</evidence>
<evidence type="ECO:0000256" key="5">
    <source>
        <dbReference type="ARBA" id="ARBA00022694"/>
    </source>
</evidence>
<dbReference type="KEGG" id="apol:K9D25_12575"/>
<organism evidence="9 10">
    <name type="scientific">Ancylobacter polymorphus</name>
    <dbReference type="NCBI Taxonomy" id="223390"/>
    <lineage>
        <taxon>Bacteria</taxon>
        <taxon>Pseudomonadati</taxon>
        <taxon>Pseudomonadota</taxon>
        <taxon>Alphaproteobacteria</taxon>
        <taxon>Hyphomicrobiales</taxon>
        <taxon>Xanthobacteraceae</taxon>
        <taxon>Ancylobacter</taxon>
    </lineage>
</organism>
<feature type="binding site" evidence="6 7">
    <location>
        <position position="131"/>
    </location>
    <ligand>
        <name>S-adenosyl-L-methionine</name>
        <dbReference type="ChEBI" id="CHEBI:59789"/>
    </ligand>
</feature>
<dbReference type="InterPro" id="IPR029028">
    <property type="entry name" value="Alpha/beta_knot_MTases"/>
</dbReference>
<dbReference type="InterPro" id="IPR001537">
    <property type="entry name" value="SpoU_MeTrfase"/>
</dbReference>
<evidence type="ECO:0000313" key="10">
    <source>
        <dbReference type="Proteomes" id="UP000831684"/>
    </source>
</evidence>
<evidence type="ECO:0000256" key="2">
    <source>
        <dbReference type="ARBA" id="ARBA00022603"/>
    </source>
</evidence>
<comment type="caution">
    <text evidence="6">Lacks conserved residue(s) required for the propagation of feature annotation.</text>
</comment>
<feature type="binding site" evidence="6 7">
    <location>
        <position position="123"/>
    </location>
    <ligand>
        <name>S-adenosyl-L-methionine</name>
        <dbReference type="ChEBI" id="CHEBI:59789"/>
    </ligand>
</feature>
<comment type="subcellular location">
    <subcellularLocation>
        <location evidence="6">Cytoplasm</location>
    </subcellularLocation>
</comment>
<comment type="function">
    <text evidence="6">Methylates the ribose at the nucleotide 34 wobble position in the two leucyl isoacceptors tRNA(Leu)(CmAA) and tRNA(Leu)(cmnm5UmAA). Catalyzes the methyl transfer from S-adenosyl-L-methionine to the 2'-OH of the wobble nucleotide.</text>
</comment>
<dbReference type="InterPro" id="IPR016914">
    <property type="entry name" value="TrmL"/>
</dbReference>
<dbReference type="GO" id="GO:0003723">
    <property type="term" value="F:RNA binding"/>
    <property type="evidence" value="ECO:0007669"/>
    <property type="project" value="InterPro"/>
</dbReference>
<keyword evidence="5 6" id="KW-0819">tRNA processing</keyword>
<keyword evidence="3 6" id="KW-0808">Transferase</keyword>
<proteinExistence type="inferred from homology"/>
<dbReference type="GO" id="GO:0005737">
    <property type="term" value="C:cytoplasm"/>
    <property type="evidence" value="ECO:0007669"/>
    <property type="project" value="UniProtKB-SubCell"/>
</dbReference>
<dbReference type="InterPro" id="IPR029026">
    <property type="entry name" value="tRNA_m1G_MTases_N"/>
</dbReference>
<dbReference type="PANTHER" id="PTHR42971">
    <property type="entry name" value="TRNA (CYTIDINE(34)-2'-O)-METHYLTRANSFERASE"/>
    <property type="match status" value="1"/>
</dbReference>
<dbReference type="PIRSF" id="PIRSF029256">
    <property type="entry name" value="SpoU_TrmH_prd"/>
    <property type="match status" value="1"/>
</dbReference>
<name>A0A9E7A2S5_9HYPH</name>
<dbReference type="SUPFAM" id="SSF75217">
    <property type="entry name" value="alpha/beta knot"/>
    <property type="match status" value="1"/>
</dbReference>
<comment type="similarity">
    <text evidence="6">Belongs to the class IV-like SAM-binding methyltransferase superfamily. RNA methyltransferase TrmH family. TrmL subfamily.</text>
</comment>
<feature type="binding site" evidence="6 7">
    <location>
        <position position="103"/>
    </location>
    <ligand>
        <name>S-adenosyl-L-methionine</name>
        <dbReference type="ChEBI" id="CHEBI:59789"/>
    </ligand>
</feature>
<dbReference type="GO" id="GO:0002130">
    <property type="term" value="P:wobble position ribose methylation"/>
    <property type="evidence" value="ECO:0007669"/>
    <property type="project" value="TreeGrafter"/>
</dbReference>
<evidence type="ECO:0000313" key="9">
    <source>
        <dbReference type="EMBL" id="UOK69589.1"/>
    </source>
</evidence>
<protein>
    <recommendedName>
        <fullName evidence="6">tRNA (cytidine(34)-2'-O)-methyltransferase</fullName>
        <ecNumber evidence="6">2.1.1.207</ecNumber>
    </recommendedName>
    <alternativeName>
        <fullName evidence="6">tRNA (cytidine/uridine-2'-O-)-methyltransferase TrmL</fullName>
    </alternativeName>
</protein>